<organism evidence="3 4">
    <name type="scientific">Candidatus Protofrankia californiensis</name>
    <dbReference type="NCBI Taxonomy" id="1839754"/>
    <lineage>
        <taxon>Bacteria</taxon>
        <taxon>Bacillati</taxon>
        <taxon>Actinomycetota</taxon>
        <taxon>Actinomycetes</taxon>
        <taxon>Frankiales</taxon>
        <taxon>Frankiaceae</taxon>
        <taxon>Protofrankia</taxon>
    </lineage>
</organism>
<dbReference type="Proteomes" id="UP000199013">
    <property type="component" value="Unassembled WGS sequence"/>
</dbReference>
<dbReference type="InterPro" id="IPR004360">
    <property type="entry name" value="Glyas_Fos-R_dOase_dom"/>
</dbReference>
<gene>
    <name evidence="3" type="ORF">FDG2_2268</name>
</gene>
<dbReference type="CDD" id="cd07246">
    <property type="entry name" value="VOC_like"/>
    <property type="match status" value="1"/>
</dbReference>
<dbReference type="SUPFAM" id="SSF54593">
    <property type="entry name" value="Glyoxalase/Bleomycin resistance protein/Dihydroxybiphenyl dioxygenase"/>
    <property type="match status" value="1"/>
</dbReference>
<dbReference type="Pfam" id="PF00903">
    <property type="entry name" value="Glyoxalase"/>
    <property type="match status" value="1"/>
</dbReference>
<evidence type="ECO:0000256" key="1">
    <source>
        <dbReference type="SAM" id="MobiDB-lite"/>
    </source>
</evidence>
<evidence type="ECO:0000259" key="2">
    <source>
        <dbReference type="PROSITE" id="PS51819"/>
    </source>
</evidence>
<evidence type="ECO:0000313" key="4">
    <source>
        <dbReference type="Proteomes" id="UP000199013"/>
    </source>
</evidence>
<protein>
    <recommendedName>
        <fullName evidence="2">VOC domain-containing protein</fullName>
    </recommendedName>
</protein>
<evidence type="ECO:0000313" key="3">
    <source>
        <dbReference type="EMBL" id="SBW22187.1"/>
    </source>
</evidence>
<dbReference type="InterPro" id="IPR037523">
    <property type="entry name" value="VOC_core"/>
</dbReference>
<reference evidence="4" key="1">
    <citation type="submission" date="2016-02" db="EMBL/GenBank/DDBJ databases">
        <authorList>
            <person name="Wibberg D."/>
        </authorList>
    </citation>
    <scope>NUCLEOTIDE SEQUENCE [LARGE SCALE GENOMIC DNA]</scope>
</reference>
<name>A0A1C3NXC5_9ACTN</name>
<dbReference type="InterPro" id="IPR029068">
    <property type="entry name" value="Glyas_Bleomycin-R_OHBP_Dase"/>
</dbReference>
<accession>A0A1C3NXC5</accession>
<dbReference type="PANTHER" id="PTHR34109:SF1">
    <property type="entry name" value="VOC DOMAIN-CONTAINING PROTEIN"/>
    <property type="match status" value="1"/>
</dbReference>
<dbReference type="PROSITE" id="PS51819">
    <property type="entry name" value="VOC"/>
    <property type="match status" value="1"/>
</dbReference>
<feature type="region of interest" description="Disordered" evidence="1">
    <location>
        <begin position="99"/>
        <end position="119"/>
    </location>
</feature>
<proteinExistence type="predicted"/>
<keyword evidence="4" id="KW-1185">Reference proteome</keyword>
<dbReference type="EMBL" id="FLUV01000947">
    <property type="protein sequence ID" value="SBW22187.1"/>
    <property type="molecule type" value="Genomic_DNA"/>
</dbReference>
<sequence length="119" mass="12488">MGAPGGKIGHAELAIGDSLIMLSDEYPEMAAMGPKSVGGTPVTISVYVEDVDATYDRAVKAGAKGLRPVETQFYGDRSGQFEDPFGHHWSVSTHVEDVPPEEISRRAAQAVGGTTNGQG</sequence>
<dbReference type="AlphaFoldDB" id="A0A1C3NXC5"/>
<feature type="domain" description="VOC" evidence="2">
    <location>
        <begin position="1"/>
        <end position="94"/>
    </location>
</feature>
<dbReference type="Gene3D" id="3.10.180.10">
    <property type="entry name" value="2,3-Dihydroxybiphenyl 1,2-Dioxygenase, domain 1"/>
    <property type="match status" value="1"/>
</dbReference>
<dbReference type="PANTHER" id="PTHR34109">
    <property type="entry name" value="BNAUNNG04460D PROTEIN-RELATED"/>
    <property type="match status" value="1"/>
</dbReference>